<dbReference type="OrthoDB" id="2973014at2"/>
<dbReference type="InterPro" id="IPR012914">
    <property type="entry name" value="PucR_dom"/>
</dbReference>
<feature type="region of interest" description="Disordered" evidence="1">
    <location>
        <begin position="1"/>
        <end position="52"/>
    </location>
</feature>
<dbReference type="EMBL" id="CP042305">
    <property type="protein sequence ID" value="QDZ16012.1"/>
    <property type="molecule type" value="Genomic_DNA"/>
</dbReference>
<proteinExistence type="predicted"/>
<feature type="compositionally biased region" description="Basic and acidic residues" evidence="1">
    <location>
        <begin position="8"/>
        <end position="35"/>
    </location>
</feature>
<dbReference type="Pfam" id="PF13556">
    <property type="entry name" value="HTH_30"/>
    <property type="match status" value="1"/>
</dbReference>
<evidence type="ECO:0000256" key="1">
    <source>
        <dbReference type="SAM" id="MobiDB-lite"/>
    </source>
</evidence>
<name>A0A5B8M8S6_9MICO</name>
<evidence type="ECO:0000259" key="3">
    <source>
        <dbReference type="Pfam" id="PF13556"/>
    </source>
</evidence>
<sequence>MAGYSDVSHVHREVETRDVPERHSFVEGRTERPDGDSAGSTTHPAHPDLDRAAKRQAVSRQAVLPTIREVLRLEELVSAAPEVITGAEALDRSVRWVHVSETAAVTHLVSGGELILSTGVGWPTDAPALRDFAAHLVDASIAGVVLELGHRFAEPPKAFADAAERLGLPFIVLHREARFVAITEAVHSRIIADQMAALRARDEIHALFTQLSLRGSPADYIVSQVARVLGTPTVLEDLTHRVIAVEAMGDDSRVLHDWEQRSREAHDRAADSAARDAVARPGDWTIVPVEARGMRWGHLIALPGRPHLAGRTNVLEQAAIALALGRLADRGADEWTRTSHERMITALLGRRFTGDASFADRLEASGVPVTGRTLVGLAVRARGSAKGAAAAASAASELGVPAITAAHPSLDAGTSVVVASLPRGARLSDAVLLAFASALAGAADAGSAEVTVAVGADADGIPGLMASVEQATELLVPRDEHKRRGPMIVRVEDRPLLRLLNSFGGDPRLQAHSERMLAPLIEHDLRRGGDLLEVLTAYLAYPGNRTRAATASHLSRSVFYQRIALIEDLLGVSLDDGEVVSALHAAVLARRAR</sequence>
<feature type="domain" description="PucR C-terminal helix-turn-helix" evidence="3">
    <location>
        <begin position="531"/>
        <end position="589"/>
    </location>
</feature>
<dbReference type="InterPro" id="IPR051448">
    <property type="entry name" value="CdaR-like_regulators"/>
</dbReference>
<feature type="domain" description="Purine catabolism PurC-like" evidence="2">
    <location>
        <begin position="69"/>
        <end position="190"/>
    </location>
</feature>
<dbReference type="AlphaFoldDB" id="A0A5B8M8S6"/>
<dbReference type="Proteomes" id="UP000320216">
    <property type="component" value="Chromosome"/>
</dbReference>
<accession>A0A5B8M8S6</accession>
<reference evidence="4 5" key="1">
    <citation type="submission" date="2019-07" db="EMBL/GenBank/DDBJ databases">
        <title>Full genome sequence of Humibacter sp. WJ7-1.</title>
        <authorList>
            <person name="Im W.-T."/>
        </authorList>
    </citation>
    <scope>NUCLEOTIDE SEQUENCE [LARGE SCALE GENOMIC DNA]</scope>
    <source>
        <strain evidence="4 5">WJ7-1</strain>
    </source>
</reference>
<organism evidence="4 5">
    <name type="scientific">Humibacter ginsenosidimutans</name>
    <dbReference type="NCBI Taxonomy" id="2599293"/>
    <lineage>
        <taxon>Bacteria</taxon>
        <taxon>Bacillati</taxon>
        <taxon>Actinomycetota</taxon>
        <taxon>Actinomycetes</taxon>
        <taxon>Micrococcales</taxon>
        <taxon>Microbacteriaceae</taxon>
        <taxon>Humibacter</taxon>
    </lineage>
</organism>
<protein>
    <submittedName>
        <fullName evidence="4">PucR family transcriptional regulator</fullName>
    </submittedName>
</protein>
<evidence type="ECO:0000313" key="4">
    <source>
        <dbReference type="EMBL" id="QDZ16012.1"/>
    </source>
</evidence>
<dbReference type="PANTHER" id="PTHR33744:SF1">
    <property type="entry name" value="DNA-BINDING TRANSCRIPTIONAL ACTIVATOR ADER"/>
    <property type="match status" value="1"/>
</dbReference>
<evidence type="ECO:0000259" key="2">
    <source>
        <dbReference type="Pfam" id="PF07905"/>
    </source>
</evidence>
<evidence type="ECO:0000313" key="5">
    <source>
        <dbReference type="Proteomes" id="UP000320216"/>
    </source>
</evidence>
<gene>
    <name evidence="4" type="ORF">FPZ11_15645</name>
</gene>
<dbReference type="PANTHER" id="PTHR33744">
    <property type="entry name" value="CARBOHYDRATE DIACID REGULATOR"/>
    <property type="match status" value="1"/>
</dbReference>
<dbReference type="InterPro" id="IPR042070">
    <property type="entry name" value="PucR_C-HTH_sf"/>
</dbReference>
<dbReference type="Pfam" id="PF07905">
    <property type="entry name" value="PucR"/>
    <property type="match status" value="1"/>
</dbReference>
<keyword evidence="5" id="KW-1185">Reference proteome</keyword>
<dbReference type="InterPro" id="IPR025736">
    <property type="entry name" value="PucR_C-HTH_dom"/>
</dbReference>
<dbReference type="Gene3D" id="1.10.10.2840">
    <property type="entry name" value="PucR C-terminal helix-turn-helix domain"/>
    <property type="match status" value="1"/>
</dbReference>
<dbReference type="KEGG" id="huw:FPZ11_15645"/>